<dbReference type="Proteomes" id="UP000031364">
    <property type="component" value="Unassembled WGS sequence"/>
</dbReference>
<proteinExistence type="inferred from homology"/>
<evidence type="ECO:0000256" key="4">
    <source>
        <dbReference type="RuleBase" id="RU003744"/>
    </source>
</evidence>
<dbReference type="PROSITE" id="PS51257">
    <property type="entry name" value="PROKAR_LIPOPROTEIN"/>
    <property type="match status" value="1"/>
</dbReference>
<dbReference type="SMART" id="SM00062">
    <property type="entry name" value="PBPb"/>
    <property type="match status" value="1"/>
</dbReference>
<dbReference type="CDD" id="cd13690">
    <property type="entry name" value="PBP2_GluB"/>
    <property type="match status" value="1"/>
</dbReference>
<dbReference type="PROSITE" id="PS01039">
    <property type="entry name" value="SBP_BACTERIAL_3"/>
    <property type="match status" value="1"/>
</dbReference>
<dbReference type="Gene3D" id="3.40.190.10">
    <property type="entry name" value="Periplasmic binding protein-like II"/>
    <property type="match status" value="2"/>
</dbReference>
<dbReference type="InterPro" id="IPR001638">
    <property type="entry name" value="Solute-binding_3/MltF_N"/>
</dbReference>
<comment type="caution">
    <text evidence="7">The sequence shown here is derived from an EMBL/GenBank/DDBJ whole genome shotgun (WGS) entry which is preliminary data.</text>
</comment>
<dbReference type="InterPro" id="IPR051455">
    <property type="entry name" value="Bact_solute-bind_prot3"/>
</dbReference>
<gene>
    <name evidence="7" type="ORF">FG87_41890</name>
</gene>
<evidence type="ECO:0000256" key="2">
    <source>
        <dbReference type="ARBA" id="ARBA00022448"/>
    </source>
</evidence>
<reference evidence="7 8" key="1">
    <citation type="journal article" date="2014" name="Int. J. Syst. Evol. Microbiol.">
        <title>Nocardia vulneris sp. nov., isolated from wounds of human patients in North America.</title>
        <authorList>
            <person name="Lasker B.A."/>
            <person name="Bell M."/>
            <person name="Klenk H.P."/>
            <person name="Sproer C."/>
            <person name="Schumann C."/>
            <person name="Schumann P."/>
            <person name="Brown J.M."/>
        </authorList>
    </citation>
    <scope>NUCLEOTIDE SEQUENCE [LARGE SCALE GENOMIC DNA]</scope>
    <source>
        <strain evidence="7 8">W9851</strain>
    </source>
</reference>
<dbReference type="InterPro" id="IPR018313">
    <property type="entry name" value="SBP_3_CS"/>
</dbReference>
<dbReference type="SUPFAM" id="SSF53850">
    <property type="entry name" value="Periplasmic binding protein-like II"/>
    <property type="match status" value="1"/>
</dbReference>
<evidence type="ECO:0000313" key="8">
    <source>
        <dbReference type="Proteomes" id="UP000031364"/>
    </source>
</evidence>
<feature type="chain" id="PRO_5047208733" evidence="5">
    <location>
        <begin position="21"/>
        <end position="324"/>
    </location>
</feature>
<evidence type="ECO:0000256" key="5">
    <source>
        <dbReference type="SAM" id="SignalP"/>
    </source>
</evidence>
<evidence type="ECO:0000256" key="1">
    <source>
        <dbReference type="ARBA" id="ARBA00010333"/>
    </source>
</evidence>
<protein>
    <submittedName>
        <fullName evidence="7">ABC transporter substrate-binding protein</fullName>
    </submittedName>
</protein>
<organism evidence="7 8">
    <name type="scientific">Nocardia vulneris</name>
    <dbReference type="NCBI Taxonomy" id="1141657"/>
    <lineage>
        <taxon>Bacteria</taxon>
        <taxon>Bacillati</taxon>
        <taxon>Actinomycetota</taxon>
        <taxon>Actinomycetes</taxon>
        <taxon>Mycobacteriales</taxon>
        <taxon>Nocardiaceae</taxon>
        <taxon>Nocardia</taxon>
    </lineage>
</organism>
<dbReference type="Pfam" id="PF00497">
    <property type="entry name" value="SBP_bac_3"/>
    <property type="match status" value="1"/>
</dbReference>
<evidence type="ECO:0000313" key="7">
    <source>
        <dbReference type="EMBL" id="KIA59619.1"/>
    </source>
</evidence>
<keyword evidence="3 5" id="KW-0732">Signal</keyword>
<feature type="signal peptide" evidence="5">
    <location>
        <begin position="1"/>
        <end position="20"/>
    </location>
</feature>
<accession>A0ABR4Z2R7</accession>
<name>A0ABR4Z2R7_9NOCA</name>
<evidence type="ECO:0000259" key="6">
    <source>
        <dbReference type="SMART" id="SM00062"/>
    </source>
</evidence>
<feature type="domain" description="Solute-binding protein family 3/N-terminal" evidence="6">
    <location>
        <begin position="89"/>
        <end position="311"/>
    </location>
</feature>
<dbReference type="EMBL" id="JNFP01000101">
    <property type="protein sequence ID" value="KIA59619.1"/>
    <property type="molecule type" value="Genomic_DNA"/>
</dbReference>
<dbReference type="PANTHER" id="PTHR30085">
    <property type="entry name" value="AMINO ACID ABC TRANSPORTER PERMEASE"/>
    <property type="match status" value="1"/>
</dbReference>
<evidence type="ECO:0000256" key="3">
    <source>
        <dbReference type="ARBA" id="ARBA00022729"/>
    </source>
</evidence>
<keyword evidence="8" id="KW-1185">Reference proteome</keyword>
<dbReference type="PANTHER" id="PTHR30085:SF6">
    <property type="entry name" value="ABC TRANSPORTER GLUTAMINE-BINDING PROTEIN GLNH"/>
    <property type="match status" value="1"/>
</dbReference>
<keyword evidence="2" id="KW-0813">Transport</keyword>
<dbReference type="RefSeq" id="WP_043682875.1">
    <property type="nucleotide sequence ID" value="NZ_BDCI01000050.1"/>
</dbReference>
<comment type="similarity">
    <text evidence="1 4">Belongs to the bacterial solute-binding protein 3 family.</text>
</comment>
<sequence length="324" mass="33903">MKSRLILAALLVGATALVSGCGSGDLPAPSTLGAVNPQPAGAAEIAAPSQAEGDNSCDSEATLRPAAVQPKPGAMPPGSPMAAIVANGRLRVGVDQNTYLFGFRDPGTGQLQGFDIDIAREIAKDILGDPDKIELRSVTAAERISALHDKKVDLIVRTFSATCERRREVDFSAVYYRSAQRILAPRESGISTGADLAGKRVCVARGTTAAAPLFAMAKRPTVIGVTNWTDCLVALQQGHVDAVSGDDPILFGLVAQDRNLQVVGEPIGTGAYAVGAPKGSDDLVRFVNGVLERMRTDGTWQRIYTDKLSVLGPSPGQPVARYVG</sequence>